<gene>
    <name evidence="4" type="ORF">CATMQ487_38100</name>
</gene>
<feature type="domain" description="Right handed beta helix" evidence="3">
    <location>
        <begin position="215"/>
        <end position="441"/>
    </location>
</feature>
<organism evidence="4 5">
    <name type="scientific">Sphaerotilus microaerophilus</name>
    <dbReference type="NCBI Taxonomy" id="2914710"/>
    <lineage>
        <taxon>Bacteria</taxon>
        <taxon>Pseudomonadati</taxon>
        <taxon>Pseudomonadota</taxon>
        <taxon>Betaproteobacteria</taxon>
        <taxon>Burkholderiales</taxon>
        <taxon>Sphaerotilaceae</taxon>
        <taxon>Sphaerotilus</taxon>
    </lineage>
</organism>
<dbReference type="InterPro" id="IPR012334">
    <property type="entry name" value="Pectin_lyas_fold"/>
</dbReference>
<dbReference type="PANTHER" id="PTHR22990">
    <property type="entry name" value="F-BOX ONLY PROTEIN"/>
    <property type="match status" value="1"/>
</dbReference>
<dbReference type="InterPro" id="IPR011050">
    <property type="entry name" value="Pectin_lyase_fold/virulence"/>
</dbReference>
<evidence type="ECO:0000256" key="2">
    <source>
        <dbReference type="SAM" id="MobiDB-lite"/>
    </source>
</evidence>
<dbReference type="SUPFAM" id="SSF51126">
    <property type="entry name" value="Pectin lyase-like"/>
    <property type="match status" value="1"/>
</dbReference>
<sequence length="501" mass="52662">MKLPLPETTRTGPTGTGRHSVLSGRAGRVAGLACALAVWSGTAWPLAPAPPAVDCRALSPWPTLPAATATGRHPVIDVTRYGARPDDDQPDDAGVERALQAAQPGDWIVFPPGRYLQKRSWLFTVPGVTLWGPGARVHALDPADQTFGLRADGLRMFGFTLTAATDHRRTQLNNERVTIAPGRAPTRASPPVRHVLVRGITIEPEAGAPFAASAAGIFVYHASHFTIAENHIRATLADGIHITDGSRVGRVIGNQVSQTGDDAIATVTYLGDEGLARLRKGLEADPERQVRDILIEANTVGGNAWGRGIGVIGSERITVRGNLIRGVELAAGIIVAQEGVYKTPGARDVLIEGNQIRDIQVAGQAADPARRRARTGHAGIEIHAYANPPGDAADPFVAERLRVRNVLVRNNQIDNTGAGGIRVGAQSAPGLIERIRLENNTLRRTSGDPVQLHAPDSVTRSCANGMNGTAGANGASASTGCPPAEVDEVPAGARVDCTTLP</sequence>
<keyword evidence="4" id="KW-0449">Lipoprotein</keyword>
<dbReference type="Proteomes" id="UP001057498">
    <property type="component" value="Chromosome"/>
</dbReference>
<evidence type="ECO:0000313" key="4">
    <source>
        <dbReference type="EMBL" id="BDI06840.1"/>
    </source>
</evidence>
<name>A0ABM7YQK9_9BURK</name>
<evidence type="ECO:0000313" key="5">
    <source>
        <dbReference type="Proteomes" id="UP001057498"/>
    </source>
</evidence>
<evidence type="ECO:0000256" key="1">
    <source>
        <dbReference type="ARBA" id="ARBA00022737"/>
    </source>
</evidence>
<dbReference type="EMBL" id="AP025730">
    <property type="protein sequence ID" value="BDI06840.1"/>
    <property type="molecule type" value="Genomic_DNA"/>
</dbReference>
<accession>A0ABM7YQK9</accession>
<feature type="region of interest" description="Disordered" evidence="2">
    <location>
        <begin position="1"/>
        <end position="22"/>
    </location>
</feature>
<dbReference type="PANTHER" id="PTHR22990:SF15">
    <property type="entry name" value="F-BOX ONLY PROTEIN 10"/>
    <property type="match status" value="1"/>
</dbReference>
<protein>
    <submittedName>
        <fullName evidence="4">Lipoprotein</fullName>
    </submittedName>
</protein>
<feature type="compositionally biased region" description="Low complexity" evidence="2">
    <location>
        <begin position="1"/>
        <end position="18"/>
    </location>
</feature>
<dbReference type="SMART" id="SM00710">
    <property type="entry name" value="PbH1"/>
    <property type="match status" value="8"/>
</dbReference>
<proteinExistence type="predicted"/>
<dbReference type="Gene3D" id="2.160.20.10">
    <property type="entry name" value="Single-stranded right-handed beta-helix, Pectin lyase-like"/>
    <property type="match status" value="1"/>
</dbReference>
<reference evidence="4" key="1">
    <citation type="submission" date="2022-04" db="EMBL/GenBank/DDBJ databases">
        <title>Whole genome sequence of Sphaerotilus sp. FB-5.</title>
        <authorList>
            <person name="Takeda M."/>
            <person name="Narihara S."/>
            <person name="Akimoto M."/>
            <person name="Akimoto R."/>
            <person name="Nishiyashiki S."/>
            <person name="Murakami T."/>
        </authorList>
    </citation>
    <scope>NUCLEOTIDE SEQUENCE</scope>
    <source>
        <strain evidence="4">FB-5</strain>
    </source>
</reference>
<keyword evidence="1" id="KW-0677">Repeat</keyword>
<keyword evidence="5" id="KW-1185">Reference proteome</keyword>
<evidence type="ECO:0000259" key="3">
    <source>
        <dbReference type="Pfam" id="PF13229"/>
    </source>
</evidence>
<dbReference type="InterPro" id="IPR006626">
    <property type="entry name" value="PbH1"/>
</dbReference>
<dbReference type="InterPro" id="IPR051550">
    <property type="entry name" value="SCF-Subunits/Alg-Epimerases"/>
</dbReference>
<dbReference type="Pfam" id="PF13229">
    <property type="entry name" value="Beta_helix"/>
    <property type="match status" value="1"/>
</dbReference>
<dbReference type="InterPro" id="IPR039448">
    <property type="entry name" value="Beta_helix"/>
</dbReference>